<feature type="transmembrane region" description="Helical" evidence="1">
    <location>
        <begin position="201"/>
        <end position="223"/>
    </location>
</feature>
<proteinExistence type="predicted"/>
<dbReference type="NCBIfam" id="TIGR01477">
    <property type="entry name" value="RIFIN"/>
    <property type="match status" value="1"/>
</dbReference>
<keyword evidence="1" id="KW-0812">Transmembrane</keyword>
<keyword evidence="1" id="KW-0472">Membrane</keyword>
<dbReference type="InterPro" id="IPR006373">
    <property type="entry name" value="VSA_Rifin"/>
</dbReference>
<evidence type="ECO:0000313" key="2">
    <source>
        <dbReference type="EMBL" id="EUT70132.1"/>
    </source>
</evidence>
<evidence type="ECO:0000256" key="1">
    <source>
        <dbReference type="SAM" id="Phobius"/>
    </source>
</evidence>
<sequence length="242" mass="25858">MKQELTTLETKITTDDIPTCICEKSVADKMEKGCLRCAGVLGGGVAPGVGLLGGIGQLGLDVWKAAAIKTATKEAIAEATDAAIEAGMNAVKLKIKELLDMFTGKPGYVDLLPIVKESTYKNGSALVESATNLINESNRIAGTSRMTSFQTTALYKGPYYVGNFGEAGTTAYETTLTSETATLKAAKVGAVEATYGSCQTAIIASIVTIVVIVLIMVIIYLILRYRRKKKMKKKLQYIKLLE</sequence>
<dbReference type="Proteomes" id="UP000030666">
    <property type="component" value="Unassembled WGS sequence"/>
</dbReference>
<dbReference type="EMBL" id="KE123551">
    <property type="protein sequence ID" value="EUT70132.1"/>
    <property type="molecule type" value="Genomic_DNA"/>
</dbReference>
<evidence type="ECO:0008006" key="3">
    <source>
        <dbReference type="Google" id="ProtNLM"/>
    </source>
</evidence>
<name>W7FNC0_PLAFA</name>
<keyword evidence="1" id="KW-1133">Transmembrane helix</keyword>
<organism evidence="2">
    <name type="scientific">Plasmodium falciparum Santa Lucia</name>
    <dbReference type="NCBI Taxonomy" id="478859"/>
    <lineage>
        <taxon>Eukaryota</taxon>
        <taxon>Sar</taxon>
        <taxon>Alveolata</taxon>
        <taxon>Apicomplexa</taxon>
        <taxon>Aconoidasida</taxon>
        <taxon>Haemosporida</taxon>
        <taxon>Plasmodiidae</taxon>
        <taxon>Plasmodium</taxon>
        <taxon>Plasmodium (Laverania)</taxon>
    </lineage>
</organism>
<gene>
    <name evidence="2" type="ORF">PFAG_06080</name>
</gene>
<reference evidence="2" key="1">
    <citation type="submission" date="2013-02" db="EMBL/GenBank/DDBJ databases">
        <title>The Genome Sequence of Plasmodium falciparum Santa Lucia.</title>
        <authorList>
            <consortium name="The Broad Institute Genome Sequencing Platform"/>
            <consortium name="The Broad Institute Genome Sequencing Center for Infectious Disease"/>
            <person name="Neafsey D."/>
            <person name="Cheeseman I."/>
            <person name="Volkman S."/>
            <person name="Adams J."/>
            <person name="Walker B."/>
            <person name="Young S.K."/>
            <person name="Zeng Q."/>
            <person name="Gargeya S."/>
            <person name="Fitzgerald M."/>
            <person name="Haas B."/>
            <person name="Abouelleil A."/>
            <person name="Alvarado L."/>
            <person name="Arachchi H.M."/>
            <person name="Berlin A.M."/>
            <person name="Chapman S.B."/>
            <person name="Dewar J."/>
            <person name="Goldberg J."/>
            <person name="Griggs A."/>
            <person name="Gujja S."/>
            <person name="Hansen M."/>
            <person name="Howarth C."/>
            <person name="Imamovic A."/>
            <person name="Larimer J."/>
            <person name="McCowan C."/>
            <person name="Murphy C."/>
            <person name="Neiman D."/>
            <person name="Pearson M."/>
            <person name="Priest M."/>
            <person name="Roberts A."/>
            <person name="Saif S."/>
            <person name="Shea T."/>
            <person name="Sisk P."/>
            <person name="Sykes S."/>
            <person name="Wortman J."/>
            <person name="Nusbaum C."/>
            <person name="Birren B."/>
        </authorList>
    </citation>
    <scope>NUCLEOTIDE SEQUENCE [LARGE SCALE GENOMIC DNA]</scope>
    <source>
        <strain evidence="2">Santa Lucia</strain>
    </source>
</reference>
<accession>W7FNC0</accession>
<dbReference type="Pfam" id="PF02009">
    <property type="entry name" value="RIFIN"/>
    <property type="match status" value="1"/>
</dbReference>
<protein>
    <recommendedName>
        <fullName evidence="3">Surface antigen</fullName>
    </recommendedName>
</protein>
<dbReference type="AlphaFoldDB" id="W7FNC0"/>